<feature type="compositionally biased region" description="Polar residues" evidence="1">
    <location>
        <begin position="159"/>
        <end position="172"/>
    </location>
</feature>
<dbReference type="AlphaFoldDB" id="A0AAD5VJ55"/>
<evidence type="ECO:0000313" key="3">
    <source>
        <dbReference type="Proteomes" id="UP001213000"/>
    </source>
</evidence>
<feature type="compositionally biased region" description="Basic residues" evidence="1">
    <location>
        <begin position="173"/>
        <end position="189"/>
    </location>
</feature>
<comment type="caution">
    <text evidence="2">The sequence shown here is derived from an EMBL/GenBank/DDBJ whole genome shotgun (WGS) entry which is preliminary data.</text>
</comment>
<reference evidence="2" key="1">
    <citation type="submission" date="2022-07" db="EMBL/GenBank/DDBJ databases">
        <title>Genome Sequence of Leucocoprinus birnbaumii.</title>
        <authorList>
            <person name="Buettner E."/>
        </authorList>
    </citation>
    <scope>NUCLEOTIDE SEQUENCE</scope>
    <source>
        <strain evidence="2">VT141</strain>
    </source>
</reference>
<protein>
    <submittedName>
        <fullName evidence="2">Uncharacterized protein</fullName>
    </submittedName>
</protein>
<feature type="compositionally biased region" description="Basic and acidic residues" evidence="1">
    <location>
        <begin position="288"/>
        <end position="299"/>
    </location>
</feature>
<dbReference type="EMBL" id="JANIEX010001325">
    <property type="protein sequence ID" value="KAJ3559255.1"/>
    <property type="molecule type" value="Genomic_DNA"/>
</dbReference>
<name>A0AAD5VJ55_9AGAR</name>
<sequence length="343" mass="36143">MSSSHFTPETIKAIAEMTPEELVAWQQTLLAPPVTTSPVILSQPPIATIQPSSSSRAASDSEEDELQTPPLPTSQIRIQQASSARAGSPTEDPDLAANPQVQPPPVYLASVETEAANTAVPLAPTRPDIVVEAGSAPPESVELFSGRIDAVDIPPPRTTAASSSGRLPTQSRSLHRPGGRTKRIGRGPPRKQAIPARIRMAPESPPLENIVYVPRLANPVTPRVAAPKEPPIPAFTSPGMPVSPSSPSPAPKPMTAAPMMSARRSTRLSAKAKTVALEEPLATRGVTKRKEAPSHHLSIDDSSSGPPSKRAKSVKETCVLGPFTFRRPGSPAAKKKGKKGDEI</sequence>
<gene>
    <name evidence="2" type="ORF">NP233_g11312</name>
</gene>
<evidence type="ECO:0000256" key="1">
    <source>
        <dbReference type="SAM" id="MobiDB-lite"/>
    </source>
</evidence>
<accession>A0AAD5VJ55</accession>
<feature type="region of interest" description="Disordered" evidence="1">
    <location>
        <begin position="146"/>
        <end position="192"/>
    </location>
</feature>
<feature type="compositionally biased region" description="Basic residues" evidence="1">
    <location>
        <begin position="333"/>
        <end position="343"/>
    </location>
</feature>
<keyword evidence="3" id="KW-1185">Reference proteome</keyword>
<organism evidence="2 3">
    <name type="scientific">Leucocoprinus birnbaumii</name>
    <dbReference type="NCBI Taxonomy" id="56174"/>
    <lineage>
        <taxon>Eukaryota</taxon>
        <taxon>Fungi</taxon>
        <taxon>Dikarya</taxon>
        <taxon>Basidiomycota</taxon>
        <taxon>Agaricomycotina</taxon>
        <taxon>Agaricomycetes</taxon>
        <taxon>Agaricomycetidae</taxon>
        <taxon>Agaricales</taxon>
        <taxon>Agaricineae</taxon>
        <taxon>Agaricaceae</taxon>
        <taxon>Leucocoprinus</taxon>
    </lineage>
</organism>
<dbReference type="Proteomes" id="UP001213000">
    <property type="component" value="Unassembled WGS sequence"/>
</dbReference>
<feature type="compositionally biased region" description="Low complexity" evidence="1">
    <location>
        <begin position="253"/>
        <end position="262"/>
    </location>
</feature>
<proteinExistence type="predicted"/>
<feature type="compositionally biased region" description="Polar residues" evidence="1">
    <location>
        <begin position="73"/>
        <end position="85"/>
    </location>
</feature>
<evidence type="ECO:0000313" key="2">
    <source>
        <dbReference type="EMBL" id="KAJ3559255.1"/>
    </source>
</evidence>
<feature type="region of interest" description="Disordered" evidence="1">
    <location>
        <begin position="36"/>
        <end position="112"/>
    </location>
</feature>
<feature type="region of interest" description="Disordered" evidence="1">
    <location>
        <begin position="228"/>
        <end position="343"/>
    </location>
</feature>